<dbReference type="CDD" id="cd07012">
    <property type="entry name" value="PBP2_Bug_TTT"/>
    <property type="match status" value="1"/>
</dbReference>
<dbReference type="PANTHER" id="PTHR42928">
    <property type="entry name" value="TRICARBOXYLATE-BINDING PROTEIN"/>
    <property type="match status" value="1"/>
</dbReference>
<evidence type="ECO:0000256" key="2">
    <source>
        <dbReference type="SAM" id="SignalP"/>
    </source>
</evidence>
<feature type="chain" id="PRO_5021253206" evidence="2">
    <location>
        <begin position="35"/>
        <end position="345"/>
    </location>
</feature>
<sequence length="345" mass="35111">MKNARIAPPARIGTWAAMAAVAALALTSCAGGSAATDDGGGESEAATITDVSIVVPADPGGGWDQTGRALSQVLTQDDLVASAPVTNVGGAGGTVGLAQLVNEKDPNTLMVMGLVMVGAVETNASAVRIEDTTPIARLTDEPLVVVVPADSKYDTLEDLVEDIVDNGQSVTVTGGSAGGADHILAGLMLEEAGLDGAEIAEKLNYTPNSGGGEAVPLLIGGKVSAGISGVGEFAQHIESGALKALAVSSEEPVSQLPDVPTITEEGYDVVLTNWRGVIAPGGISDGEKDELVRVITELHESEAWTEQLETNGWTDAFLVGADFDEFLAGNIEEVTATLKNIGLVQ</sequence>
<feature type="signal peptide" evidence="2">
    <location>
        <begin position="1"/>
        <end position="34"/>
    </location>
</feature>
<dbReference type="PROSITE" id="PS51257">
    <property type="entry name" value="PROKAR_LIPOPROTEIN"/>
    <property type="match status" value="1"/>
</dbReference>
<gene>
    <name evidence="3" type="ORF">MLI01_03950</name>
</gene>
<dbReference type="PIRSF" id="PIRSF017082">
    <property type="entry name" value="YflP"/>
    <property type="match status" value="1"/>
</dbReference>
<dbReference type="Gene3D" id="3.40.190.10">
    <property type="entry name" value="Periplasmic binding protein-like II"/>
    <property type="match status" value="1"/>
</dbReference>
<proteinExistence type="inferred from homology"/>
<dbReference type="InterPro" id="IPR042100">
    <property type="entry name" value="Bug_dom1"/>
</dbReference>
<evidence type="ECO:0000313" key="3">
    <source>
        <dbReference type="EMBL" id="GEC74250.1"/>
    </source>
</evidence>
<dbReference type="RefSeq" id="WP_141385768.1">
    <property type="nucleotide sequence ID" value="NZ_BJNQ01000002.1"/>
</dbReference>
<dbReference type="Pfam" id="PF03401">
    <property type="entry name" value="TctC"/>
    <property type="match status" value="1"/>
</dbReference>
<comment type="caution">
    <text evidence="3">The sequence shown here is derived from an EMBL/GenBank/DDBJ whole genome shotgun (WGS) entry which is preliminary data.</text>
</comment>
<reference evidence="3 4" key="1">
    <citation type="submission" date="2019-06" db="EMBL/GenBank/DDBJ databases">
        <title>Whole genome shotgun sequence of Microbacterium liquefaciens NBRC 15037.</title>
        <authorList>
            <person name="Hosoyama A."/>
            <person name="Uohara A."/>
            <person name="Ohji S."/>
            <person name="Ichikawa N."/>
        </authorList>
    </citation>
    <scope>NUCLEOTIDE SEQUENCE [LARGE SCALE GENOMIC DNA]</scope>
    <source>
        <strain evidence="3 4">NBRC 15037</strain>
    </source>
</reference>
<evidence type="ECO:0000313" key="4">
    <source>
        <dbReference type="Proteomes" id="UP000317410"/>
    </source>
</evidence>
<name>A0A4Y4B4V0_MICMQ</name>
<dbReference type="EMBL" id="BJNQ01000002">
    <property type="protein sequence ID" value="GEC74250.1"/>
    <property type="molecule type" value="Genomic_DNA"/>
</dbReference>
<dbReference type="InterPro" id="IPR005064">
    <property type="entry name" value="BUG"/>
</dbReference>
<protein>
    <submittedName>
        <fullName evidence="3">C4-dicarboxylate ABC transporter substrate-binding protein</fullName>
    </submittedName>
</protein>
<keyword evidence="2" id="KW-0732">Signal</keyword>
<dbReference type="Gene3D" id="3.40.190.150">
    <property type="entry name" value="Bordetella uptake gene, domain 1"/>
    <property type="match status" value="1"/>
</dbReference>
<dbReference type="PANTHER" id="PTHR42928:SF3">
    <property type="entry name" value="UPF0065 PROTEIN YFLP"/>
    <property type="match status" value="1"/>
</dbReference>
<dbReference type="AlphaFoldDB" id="A0A4Y4B4V0"/>
<accession>A0A4Y4B4V0</accession>
<comment type="similarity">
    <text evidence="1">Belongs to the UPF0065 (bug) family.</text>
</comment>
<dbReference type="Proteomes" id="UP000317410">
    <property type="component" value="Unassembled WGS sequence"/>
</dbReference>
<evidence type="ECO:0000256" key="1">
    <source>
        <dbReference type="ARBA" id="ARBA00006987"/>
    </source>
</evidence>
<dbReference type="SUPFAM" id="SSF53850">
    <property type="entry name" value="Periplasmic binding protein-like II"/>
    <property type="match status" value="1"/>
</dbReference>
<organism evidence="3 4">
    <name type="scientific">Microbacterium maritypicum</name>
    <name type="common">Microbacterium liquefaciens</name>
    <dbReference type="NCBI Taxonomy" id="33918"/>
    <lineage>
        <taxon>Bacteria</taxon>
        <taxon>Bacillati</taxon>
        <taxon>Actinomycetota</taxon>
        <taxon>Actinomycetes</taxon>
        <taxon>Micrococcales</taxon>
        <taxon>Microbacteriaceae</taxon>
        <taxon>Microbacterium</taxon>
    </lineage>
</organism>